<gene>
    <name evidence="4" type="ORF">H9717_04540</name>
</gene>
<dbReference type="PANTHER" id="PTHR30487:SF0">
    <property type="entry name" value="PREPILIN LEADER PEPTIDASE_N-METHYLTRANSFERASE-RELATED"/>
    <property type="match status" value="1"/>
</dbReference>
<feature type="transmembrane region" description="Helical" evidence="2">
    <location>
        <begin position="59"/>
        <end position="79"/>
    </location>
</feature>
<dbReference type="InterPro" id="IPR050882">
    <property type="entry name" value="Prepilin_peptidase/N-MTase"/>
</dbReference>
<dbReference type="AlphaFoldDB" id="A0A9D2L0K8"/>
<evidence type="ECO:0000256" key="1">
    <source>
        <dbReference type="ARBA" id="ARBA00005801"/>
    </source>
</evidence>
<feature type="transmembrane region" description="Helical" evidence="2">
    <location>
        <begin position="85"/>
        <end position="104"/>
    </location>
</feature>
<evidence type="ECO:0000313" key="4">
    <source>
        <dbReference type="EMBL" id="HJA92371.1"/>
    </source>
</evidence>
<feature type="transmembrane region" description="Helical" evidence="2">
    <location>
        <begin position="153"/>
        <end position="171"/>
    </location>
</feature>
<evidence type="ECO:0000259" key="3">
    <source>
        <dbReference type="Pfam" id="PF01478"/>
    </source>
</evidence>
<comment type="caution">
    <text evidence="4">The sequence shown here is derived from an EMBL/GenBank/DDBJ whole genome shotgun (WGS) entry which is preliminary data.</text>
</comment>
<feature type="domain" description="Prepilin type IV endopeptidase peptidase" evidence="3">
    <location>
        <begin position="37"/>
        <end position="140"/>
    </location>
</feature>
<dbReference type="Pfam" id="PF01478">
    <property type="entry name" value="Peptidase_A24"/>
    <property type="match status" value="1"/>
</dbReference>
<organism evidence="4 5">
    <name type="scientific">Candidatus Eisenbergiella merdipullorum</name>
    <dbReference type="NCBI Taxonomy" id="2838553"/>
    <lineage>
        <taxon>Bacteria</taxon>
        <taxon>Bacillati</taxon>
        <taxon>Bacillota</taxon>
        <taxon>Clostridia</taxon>
        <taxon>Lachnospirales</taxon>
        <taxon>Lachnospiraceae</taxon>
        <taxon>Eisenbergiella</taxon>
    </lineage>
</organism>
<dbReference type="PANTHER" id="PTHR30487">
    <property type="entry name" value="TYPE 4 PREPILIN-LIKE PROTEINS LEADER PEPTIDE-PROCESSING ENZYME"/>
    <property type="match status" value="1"/>
</dbReference>
<dbReference type="GO" id="GO:0004190">
    <property type="term" value="F:aspartic-type endopeptidase activity"/>
    <property type="evidence" value="ECO:0007669"/>
    <property type="project" value="InterPro"/>
</dbReference>
<keyword evidence="2" id="KW-0472">Membrane</keyword>
<proteinExistence type="inferred from homology"/>
<comment type="similarity">
    <text evidence="1">Belongs to the peptidase A24 family.</text>
</comment>
<dbReference type="GO" id="GO:0006465">
    <property type="term" value="P:signal peptide processing"/>
    <property type="evidence" value="ECO:0007669"/>
    <property type="project" value="TreeGrafter"/>
</dbReference>
<feature type="transmembrane region" description="Helical" evidence="2">
    <location>
        <begin position="34"/>
        <end position="52"/>
    </location>
</feature>
<keyword evidence="2" id="KW-0812">Transmembrane</keyword>
<dbReference type="EMBL" id="DWYY01000048">
    <property type="protein sequence ID" value="HJA92371.1"/>
    <property type="molecule type" value="Genomic_DNA"/>
</dbReference>
<keyword evidence="2" id="KW-1133">Transmembrane helix</keyword>
<protein>
    <submittedName>
        <fullName evidence="4">A24 family peptidase</fullName>
    </submittedName>
</protein>
<evidence type="ECO:0000256" key="2">
    <source>
        <dbReference type="SAM" id="Phobius"/>
    </source>
</evidence>
<feature type="transmembrane region" description="Helical" evidence="2">
    <location>
        <begin position="116"/>
        <end position="141"/>
    </location>
</feature>
<accession>A0A9D2L0K8</accession>
<dbReference type="GO" id="GO:0005886">
    <property type="term" value="C:plasma membrane"/>
    <property type="evidence" value="ECO:0007669"/>
    <property type="project" value="TreeGrafter"/>
</dbReference>
<reference evidence="4" key="1">
    <citation type="journal article" date="2021" name="PeerJ">
        <title>Extensive microbial diversity within the chicken gut microbiome revealed by metagenomics and culture.</title>
        <authorList>
            <person name="Gilroy R."/>
            <person name="Ravi A."/>
            <person name="Getino M."/>
            <person name="Pursley I."/>
            <person name="Horton D.L."/>
            <person name="Alikhan N.F."/>
            <person name="Baker D."/>
            <person name="Gharbi K."/>
            <person name="Hall N."/>
            <person name="Watson M."/>
            <person name="Adriaenssens E.M."/>
            <person name="Foster-Nyarko E."/>
            <person name="Jarju S."/>
            <person name="Secka A."/>
            <person name="Antonio M."/>
            <person name="Oren A."/>
            <person name="Chaudhuri R.R."/>
            <person name="La Ragione R."/>
            <person name="Hildebrand F."/>
            <person name="Pallen M.J."/>
        </authorList>
    </citation>
    <scope>NUCLEOTIDE SEQUENCE</scope>
    <source>
        <strain evidence="4">CHK179-7159</strain>
    </source>
</reference>
<dbReference type="InterPro" id="IPR000045">
    <property type="entry name" value="Prepilin_IV_endopep_pep"/>
</dbReference>
<dbReference type="Proteomes" id="UP000886858">
    <property type="component" value="Unassembled WGS sequence"/>
</dbReference>
<name>A0A9D2L0K8_9FIRM</name>
<evidence type="ECO:0000313" key="5">
    <source>
        <dbReference type="Proteomes" id="UP000886858"/>
    </source>
</evidence>
<reference evidence="4" key="2">
    <citation type="submission" date="2021-04" db="EMBL/GenBank/DDBJ databases">
        <authorList>
            <person name="Gilroy R."/>
        </authorList>
    </citation>
    <scope>NUCLEOTIDE SEQUENCE</scope>
    <source>
        <strain evidence="4">CHK179-7159</strain>
    </source>
</reference>
<sequence>MRIKNCIYTSLMFLLGTEAVLLRARSQGPAEAAFLTVFCLLLYAAGLTDLRLGRLPDGYAASVFLLGAASLPFFSGPALPVRLMGIFAVSLPLFLLTLLMPGAFGGGDIKLMAGCGFFLGAKAVLFSFACAVFAGGIWALFLLLSGRKKREDRFPFGPFLCAGMILALIFGK</sequence>
<dbReference type="Gene3D" id="1.20.120.1220">
    <property type="match status" value="1"/>
</dbReference>